<proteinExistence type="predicted"/>
<organism evidence="2 3">
    <name type="scientific">Psychrosphaera algicola</name>
    <dbReference type="NCBI Taxonomy" id="3023714"/>
    <lineage>
        <taxon>Bacteria</taxon>
        <taxon>Pseudomonadati</taxon>
        <taxon>Pseudomonadota</taxon>
        <taxon>Gammaproteobacteria</taxon>
        <taxon>Alteromonadales</taxon>
        <taxon>Pseudoalteromonadaceae</taxon>
        <taxon>Psychrosphaera</taxon>
    </lineage>
</organism>
<accession>A0ABT5F8Q1</accession>
<dbReference type="RefSeq" id="WP_272179668.1">
    <property type="nucleotide sequence ID" value="NZ_JAQOMS010000002.1"/>
</dbReference>
<gene>
    <name evidence="2" type="ORF">PN838_02485</name>
</gene>
<name>A0ABT5F8Q1_9GAMM</name>
<dbReference type="InterPro" id="IPR059020">
    <property type="entry name" value="CapW_CTD"/>
</dbReference>
<keyword evidence="3" id="KW-1185">Reference proteome</keyword>
<comment type="caution">
    <text evidence="2">The sequence shown here is derived from an EMBL/GenBank/DDBJ whole genome shotgun (WGS) entry which is preliminary data.</text>
</comment>
<protein>
    <recommendedName>
        <fullName evidence="1">DNA-binding transcriptional repressor CapW C-terminal dimerisation domain-containing protein</fullName>
    </recommendedName>
</protein>
<dbReference type="EMBL" id="JAQOMS010000002">
    <property type="protein sequence ID" value="MDC2887907.1"/>
    <property type="molecule type" value="Genomic_DNA"/>
</dbReference>
<evidence type="ECO:0000313" key="2">
    <source>
        <dbReference type="EMBL" id="MDC2887907.1"/>
    </source>
</evidence>
<feature type="domain" description="DNA-binding transcriptional repressor CapW C-terminal dimerisation" evidence="1">
    <location>
        <begin position="9"/>
        <end position="77"/>
    </location>
</feature>
<sequence>MDDDWNTLVNINVIPDPRLSAVQKLVVENEFDMEFGSLLINTRVCFIPYLFKQLNIDVNITHPDPTEQKIVIENLNAIKRWVF</sequence>
<evidence type="ECO:0000313" key="3">
    <source>
        <dbReference type="Proteomes" id="UP001528411"/>
    </source>
</evidence>
<evidence type="ECO:0000259" key="1">
    <source>
        <dbReference type="Pfam" id="PF26107"/>
    </source>
</evidence>
<dbReference type="Pfam" id="PF26107">
    <property type="entry name" value="BrxR_CTD"/>
    <property type="match status" value="1"/>
</dbReference>
<dbReference type="Proteomes" id="UP001528411">
    <property type="component" value="Unassembled WGS sequence"/>
</dbReference>
<reference evidence="2 3" key="1">
    <citation type="submission" date="2023-01" db="EMBL/GenBank/DDBJ databases">
        <title>Psychrosphaera sp. nov., isolated from marine algae.</title>
        <authorList>
            <person name="Bayburt H."/>
            <person name="Choi B.J."/>
            <person name="Kim J.M."/>
            <person name="Choi D.G."/>
            <person name="Jeon C.O."/>
        </authorList>
    </citation>
    <scope>NUCLEOTIDE SEQUENCE [LARGE SCALE GENOMIC DNA]</scope>
    <source>
        <strain evidence="2 3">G1-22</strain>
    </source>
</reference>